<accession>A0A9P5Z4C5</accession>
<evidence type="ECO:0000313" key="3">
    <source>
        <dbReference type="Proteomes" id="UP000807469"/>
    </source>
</evidence>
<keyword evidence="3" id="KW-1185">Reference proteome</keyword>
<comment type="caution">
    <text evidence="2">The sequence shown here is derived from an EMBL/GenBank/DDBJ whole genome shotgun (WGS) entry which is preliminary data.</text>
</comment>
<organism evidence="2 3">
    <name type="scientific">Pholiota conissans</name>
    <dbReference type="NCBI Taxonomy" id="109636"/>
    <lineage>
        <taxon>Eukaryota</taxon>
        <taxon>Fungi</taxon>
        <taxon>Dikarya</taxon>
        <taxon>Basidiomycota</taxon>
        <taxon>Agaricomycotina</taxon>
        <taxon>Agaricomycetes</taxon>
        <taxon>Agaricomycetidae</taxon>
        <taxon>Agaricales</taxon>
        <taxon>Agaricineae</taxon>
        <taxon>Strophariaceae</taxon>
        <taxon>Pholiota</taxon>
    </lineage>
</organism>
<dbReference type="Proteomes" id="UP000807469">
    <property type="component" value="Unassembled WGS sequence"/>
</dbReference>
<evidence type="ECO:0000256" key="1">
    <source>
        <dbReference type="SAM" id="MobiDB-lite"/>
    </source>
</evidence>
<feature type="region of interest" description="Disordered" evidence="1">
    <location>
        <begin position="69"/>
        <end position="89"/>
    </location>
</feature>
<dbReference type="EMBL" id="MU155208">
    <property type="protein sequence ID" value="KAF9479690.1"/>
    <property type="molecule type" value="Genomic_DNA"/>
</dbReference>
<protein>
    <submittedName>
        <fullName evidence="2">Uncharacterized protein</fullName>
    </submittedName>
</protein>
<name>A0A9P5Z4C5_9AGAR</name>
<gene>
    <name evidence="2" type="ORF">BDN70DRAFT_894788</name>
</gene>
<reference evidence="2" key="1">
    <citation type="submission" date="2020-11" db="EMBL/GenBank/DDBJ databases">
        <authorList>
            <consortium name="DOE Joint Genome Institute"/>
            <person name="Ahrendt S."/>
            <person name="Riley R."/>
            <person name="Andreopoulos W."/>
            <person name="Labutti K."/>
            <person name="Pangilinan J."/>
            <person name="Ruiz-Duenas F.J."/>
            <person name="Barrasa J.M."/>
            <person name="Sanchez-Garcia M."/>
            <person name="Camarero S."/>
            <person name="Miyauchi S."/>
            <person name="Serrano A."/>
            <person name="Linde D."/>
            <person name="Babiker R."/>
            <person name="Drula E."/>
            <person name="Ayuso-Fernandez I."/>
            <person name="Pacheco R."/>
            <person name="Padilla G."/>
            <person name="Ferreira P."/>
            <person name="Barriuso J."/>
            <person name="Kellner H."/>
            <person name="Castanera R."/>
            <person name="Alfaro M."/>
            <person name="Ramirez L."/>
            <person name="Pisabarro A.G."/>
            <person name="Kuo A."/>
            <person name="Tritt A."/>
            <person name="Lipzen A."/>
            <person name="He G."/>
            <person name="Yan M."/>
            <person name="Ng V."/>
            <person name="Cullen D."/>
            <person name="Martin F."/>
            <person name="Rosso M.-N."/>
            <person name="Henrissat B."/>
            <person name="Hibbett D."/>
            <person name="Martinez A.T."/>
            <person name="Grigoriev I.V."/>
        </authorList>
    </citation>
    <scope>NUCLEOTIDE SEQUENCE</scope>
    <source>
        <strain evidence="2">CIRM-BRFM 674</strain>
    </source>
</reference>
<dbReference type="AlphaFoldDB" id="A0A9P5Z4C5"/>
<proteinExistence type="predicted"/>
<sequence length="222" mass="24446">MIVDPSLYGKNYRSGLSTITVAHLSFIVLRKTEAFFSVNRPDEEHMLAFHQSTGGQLPSTGRRKRRNFDFDVNLPHPRPPSTASLPRLDWSSYHRPTGQHYRDSIIAARRAPIVRAIEVEIRDVERLPHGAAVPAVQDLACGFAGRKGCIAMMRTEFGIERPVHVGAEAHRPENCAAEEENVCGGYVDLGCEELRCAALGTSATTSVSSNGRKFAVHLKSPV</sequence>
<evidence type="ECO:0000313" key="2">
    <source>
        <dbReference type="EMBL" id="KAF9479690.1"/>
    </source>
</evidence>